<dbReference type="Gene3D" id="3.40.50.300">
    <property type="entry name" value="P-loop containing nucleotide triphosphate hydrolases"/>
    <property type="match status" value="2"/>
</dbReference>
<protein>
    <recommendedName>
        <fullName evidence="1">Helicase-associated domain-containing protein</fullName>
    </recommendedName>
</protein>
<evidence type="ECO:0000313" key="3">
    <source>
        <dbReference type="Proteomes" id="UP000075881"/>
    </source>
</evidence>
<dbReference type="GO" id="GO:0004386">
    <property type="term" value="F:helicase activity"/>
    <property type="evidence" value="ECO:0007669"/>
    <property type="project" value="TreeGrafter"/>
</dbReference>
<dbReference type="SUPFAM" id="SSF52540">
    <property type="entry name" value="P-loop containing nucleoside triphosphate hydrolases"/>
    <property type="match status" value="1"/>
</dbReference>
<keyword evidence="3" id="KW-1185">Reference proteome</keyword>
<dbReference type="Pfam" id="PF21010">
    <property type="entry name" value="HA2_C"/>
    <property type="match status" value="1"/>
</dbReference>
<dbReference type="VEuPathDB" id="VectorBase:ACHR002979"/>
<dbReference type="InterPro" id="IPR027417">
    <property type="entry name" value="P-loop_NTPase"/>
</dbReference>
<feature type="domain" description="Helicase-associated" evidence="1">
    <location>
        <begin position="722"/>
        <end position="816"/>
    </location>
</feature>
<dbReference type="Proteomes" id="UP000075881">
    <property type="component" value="Unassembled WGS sequence"/>
</dbReference>
<dbReference type="Gene3D" id="1.20.120.1080">
    <property type="match status" value="1"/>
</dbReference>
<dbReference type="AlphaFoldDB" id="A0A182JWU8"/>
<evidence type="ECO:0000313" key="2">
    <source>
        <dbReference type="EnsemblMetazoa" id="ACHR002979-PA"/>
    </source>
</evidence>
<dbReference type="EnsemblMetazoa" id="ACHR002979-RA">
    <property type="protein sequence ID" value="ACHR002979-PA"/>
    <property type="gene ID" value="ACHR002979"/>
</dbReference>
<sequence>MDIYDFRVMQLFLNFVRDNAFVWKVRVEKKIGQYTVAMLQNLLECDPSFRNIWMVPTENDDGVIVLRIALGGEASYSLATEDKLKKMNVLIRKWENAATQCHSKLNSKPLVLSVPCASWTFWSVGPNEVCHVPPSCRYDNATSEQRCRLPVGSRFGKILQALSTQTSPIIICGGPDSGKRTEIVHYIMENCHRLQEPCRTVCALQEEVEVIAAAKRVCKERNELAGNTIGYKLSINSQVCEMNNVVFCTIQTLILSLLQSGQKMMFQLTHLVVDNVDRPTREMNLLLSLLKEKRYLHPTLKLVLLSSGNEGSTLSKFFDVPQVMHIPHNPPSVRYLANLPHGVEYHYLEEILAHVCTHEMIQTMKDYLKTSQNPLKLTAKLQVYYGHRQPNRNMACILDLLLNQCWFSNNAKPFTVLLRLLSYNMHLVDYQHTNTRMSALMIAGAKGYLGIVRDLLAIGANPYVVGRKSLNALDWCIAAQHNPCWQIMNAAPQEIINDVSLKLDLLCQLYRKVHNPYIVDHHLVVDVVAHICNTCVPGKILVMLPDFMDVLECYEMLQKCLNGKRNKVGFVICHRLLTEEELNEFMVYPKEEDTLYDIILMAGPLLELVTSLGSIDYVVDTGLKVHPGGDYAKGLCIDGSCMASIETARTLQWLAQRKCFMLYPKNYFDEYDTKVGRKSPCTEEQPETVLKALLCRFQSSCSSVEIFLDTSLIPANSSSISKSLELLDRIGVITRPLKLPTSLGLLLVHLNVGIHLGKALLYSVLFKCLDPILTIVAAVKIGNPFIEPLDAKGESELMQLKFAMHNRTYSDCMVVLRLYQQWSQSKTFQTDGEMVQNCHLKVGYMEALSNTRVELMSVLRLLGIVKCGRAHNTEELNINSNKWVLVKGCLAAGLYPQLAIADYENNQLIGNCAEEIFEPHPLSVAQIENLPAKWVVYITKLELALDLIGEEVTPVQRTPKTQICDNSVISDWTLLLMCGVDGPDAQETGTMELRKQPKAEGSGQERIVEFLVDRKYSFRLPDKYYRAVLWIRCKLGQLFRNFTQNPLQTLERKDTTLLVNCIGEILQTEDASLMLGSVSVDTRPKIRNALPMGALWNYAFSILDQSLDAKSSAQTSTR</sequence>
<name>A0A182JWU8_9DIPT</name>
<reference evidence="2" key="2">
    <citation type="submission" date="2020-05" db="UniProtKB">
        <authorList>
            <consortium name="EnsemblMetazoa"/>
        </authorList>
    </citation>
    <scope>IDENTIFICATION</scope>
    <source>
        <strain evidence="2">ACHKN1017</strain>
    </source>
</reference>
<dbReference type="PANTHER" id="PTHR18934:SF213">
    <property type="entry name" value="3'-5' RNA HELICASE YTHDC2"/>
    <property type="match status" value="1"/>
</dbReference>
<dbReference type="PANTHER" id="PTHR18934">
    <property type="entry name" value="ATP-DEPENDENT RNA HELICASE"/>
    <property type="match status" value="1"/>
</dbReference>
<organism evidence="2 3">
    <name type="scientific">Anopheles christyi</name>
    <dbReference type="NCBI Taxonomy" id="43041"/>
    <lineage>
        <taxon>Eukaryota</taxon>
        <taxon>Metazoa</taxon>
        <taxon>Ecdysozoa</taxon>
        <taxon>Arthropoda</taxon>
        <taxon>Hexapoda</taxon>
        <taxon>Insecta</taxon>
        <taxon>Pterygota</taxon>
        <taxon>Neoptera</taxon>
        <taxon>Endopterygota</taxon>
        <taxon>Diptera</taxon>
        <taxon>Nematocera</taxon>
        <taxon>Culicoidea</taxon>
        <taxon>Culicidae</taxon>
        <taxon>Anophelinae</taxon>
        <taxon>Anopheles</taxon>
    </lineage>
</organism>
<dbReference type="SUPFAM" id="SSF48403">
    <property type="entry name" value="Ankyrin repeat"/>
    <property type="match status" value="1"/>
</dbReference>
<dbReference type="InterPro" id="IPR036770">
    <property type="entry name" value="Ankyrin_rpt-contain_sf"/>
</dbReference>
<dbReference type="GO" id="GO:0003723">
    <property type="term" value="F:RNA binding"/>
    <property type="evidence" value="ECO:0007669"/>
    <property type="project" value="TreeGrafter"/>
</dbReference>
<evidence type="ECO:0000259" key="1">
    <source>
        <dbReference type="SMART" id="SM00847"/>
    </source>
</evidence>
<proteinExistence type="predicted"/>
<accession>A0A182JWU8</accession>
<dbReference type="Gene3D" id="1.25.40.20">
    <property type="entry name" value="Ankyrin repeat-containing domain"/>
    <property type="match status" value="1"/>
</dbReference>
<dbReference type="STRING" id="43041.A0A182JWU8"/>
<dbReference type="InterPro" id="IPR007502">
    <property type="entry name" value="Helicase-assoc_dom"/>
</dbReference>
<reference evidence="3" key="1">
    <citation type="submission" date="2013-03" db="EMBL/GenBank/DDBJ databases">
        <title>The Genome Sequence of Anopheles christyi ACHKN1017.</title>
        <authorList>
            <consortium name="The Broad Institute Genomics Platform"/>
            <person name="Neafsey D.E."/>
            <person name="Besansky N."/>
            <person name="Walker B."/>
            <person name="Young S.K."/>
            <person name="Zeng Q."/>
            <person name="Gargeya S."/>
            <person name="Fitzgerald M."/>
            <person name="Haas B."/>
            <person name="Abouelleil A."/>
            <person name="Allen A.W."/>
            <person name="Alvarado L."/>
            <person name="Arachchi H.M."/>
            <person name="Berlin A.M."/>
            <person name="Chapman S.B."/>
            <person name="Gainer-Dewar J."/>
            <person name="Goldberg J."/>
            <person name="Griggs A."/>
            <person name="Gujja S."/>
            <person name="Hansen M."/>
            <person name="Howarth C."/>
            <person name="Imamovic A."/>
            <person name="Ireland A."/>
            <person name="Larimer J."/>
            <person name="McCowan C."/>
            <person name="Murphy C."/>
            <person name="Pearson M."/>
            <person name="Poon T.W."/>
            <person name="Priest M."/>
            <person name="Roberts A."/>
            <person name="Saif S."/>
            <person name="Shea T."/>
            <person name="Sisk P."/>
            <person name="Sykes S."/>
            <person name="Wortman J."/>
            <person name="Nusbaum C."/>
            <person name="Birren B."/>
        </authorList>
    </citation>
    <scope>NUCLEOTIDE SEQUENCE [LARGE SCALE GENOMIC DNA]</scope>
    <source>
        <strain evidence="3">ACHKN1017</strain>
    </source>
</reference>
<dbReference type="SMART" id="SM00847">
    <property type="entry name" value="HA2"/>
    <property type="match status" value="1"/>
</dbReference>